<feature type="transmembrane region" description="Helical" evidence="10">
    <location>
        <begin position="123"/>
        <end position="144"/>
    </location>
</feature>
<feature type="transmembrane region" description="Helical" evidence="10">
    <location>
        <begin position="338"/>
        <end position="356"/>
    </location>
</feature>
<keyword evidence="9 10" id="KW-0807">Transducer</keyword>
<evidence type="ECO:0000256" key="9">
    <source>
        <dbReference type="ARBA" id="ARBA00023224"/>
    </source>
</evidence>
<keyword evidence="3 10" id="KW-0716">Sensory transduction</keyword>
<evidence type="ECO:0000256" key="8">
    <source>
        <dbReference type="ARBA" id="ARBA00023170"/>
    </source>
</evidence>
<evidence type="ECO:0000256" key="1">
    <source>
        <dbReference type="ARBA" id="ARBA00004651"/>
    </source>
</evidence>
<keyword evidence="6 10" id="KW-1133">Transmembrane helix</keyword>
<dbReference type="GO" id="GO:0004984">
    <property type="term" value="F:olfactory receptor activity"/>
    <property type="evidence" value="ECO:0007669"/>
    <property type="project" value="InterPro"/>
</dbReference>
<feature type="transmembrane region" description="Helical" evidence="10">
    <location>
        <begin position="368"/>
        <end position="390"/>
    </location>
</feature>
<feature type="transmembrane region" description="Helical" evidence="10">
    <location>
        <begin position="300"/>
        <end position="318"/>
    </location>
</feature>
<dbReference type="PANTHER" id="PTHR21137">
    <property type="entry name" value="ODORANT RECEPTOR"/>
    <property type="match status" value="1"/>
</dbReference>
<evidence type="ECO:0000256" key="5">
    <source>
        <dbReference type="ARBA" id="ARBA00022725"/>
    </source>
</evidence>
<dbReference type="AlphaFoldDB" id="A0A026X0X5"/>
<reference evidence="13" key="3">
    <citation type="submission" date="2018-07" db="EMBL/GenBank/DDBJ databases">
        <authorList>
            <person name="Mckenzie S.K."/>
            <person name="Kronauer D.J.C."/>
        </authorList>
    </citation>
    <scope>NUCLEOTIDE SEQUENCE</scope>
    <source>
        <strain evidence="13">Clonal line C1</strain>
    </source>
</reference>
<dbReference type="Proteomes" id="UP000279307">
    <property type="component" value="Chromosome 4"/>
</dbReference>
<evidence type="ECO:0000313" key="13">
    <source>
        <dbReference type="EMBL" id="RLU24146.1"/>
    </source>
</evidence>
<evidence type="ECO:0000313" key="15">
    <source>
        <dbReference type="Proteomes" id="UP000279307"/>
    </source>
</evidence>
<evidence type="ECO:0000313" key="12">
    <source>
        <dbReference type="EMBL" id="EZA61631.1"/>
    </source>
</evidence>
<reference evidence="13 15" key="2">
    <citation type="journal article" date="2018" name="Genome Res.">
        <title>The genomic architecture and molecular evolution of ant odorant receptors.</title>
        <authorList>
            <person name="McKenzie S.K."/>
            <person name="Kronauer D.J.C."/>
        </authorList>
    </citation>
    <scope>NUCLEOTIDE SEQUENCE [LARGE SCALE GENOMIC DNA]</scope>
    <source>
        <strain evidence="13">Clonal line C1</strain>
    </source>
</reference>
<evidence type="ECO:0000256" key="3">
    <source>
        <dbReference type="ARBA" id="ARBA00022606"/>
    </source>
</evidence>
<proteinExistence type="inferred from homology"/>
<comment type="similarity">
    <text evidence="10">Belongs to the insect chemoreceptor superfamily. Heteromeric odorant receptor channel (TC 1.A.69) family.</text>
</comment>
<dbReference type="GO" id="GO:0005886">
    <property type="term" value="C:plasma membrane"/>
    <property type="evidence" value="ECO:0007669"/>
    <property type="project" value="UniProtKB-SubCell"/>
</dbReference>
<feature type="transmembrane region" description="Helical" evidence="10">
    <location>
        <begin position="67"/>
        <end position="87"/>
    </location>
</feature>
<evidence type="ECO:0000313" key="14">
    <source>
        <dbReference type="Proteomes" id="UP000053097"/>
    </source>
</evidence>
<evidence type="ECO:0000256" key="6">
    <source>
        <dbReference type="ARBA" id="ARBA00022989"/>
    </source>
</evidence>
<name>A0A026X0X5_OOCBI</name>
<evidence type="ECO:0000256" key="10">
    <source>
        <dbReference type="RuleBase" id="RU351113"/>
    </source>
</evidence>
<comment type="subcellular location">
    <subcellularLocation>
        <location evidence="1 10">Cell membrane</location>
        <topology evidence="1 10">Multi-pass membrane protein</topology>
    </subcellularLocation>
</comment>
<evidence type="ECO:0000256" key="7">
    <source>
        <dbReference type="ARBA" id="ARBA00023136"/>
    </source>
</evidence>
<keyword evidence="2" id="KW-1003">Cell membrane</keyword>
<dbReference type="EMBL" id="KK107054">
    <property type="protein sequence ID" value="EZA61631.1"/>
    <property type="molecule type" value="Genomic_DNA"/>
</dbReference>
<sequence>MTICIKERYFSFNRISLLAIGLWPYQQSTFAQIQMVFIFGILISFITFQLSRLLFVEWTLNFTLKMLSIASLFTIYAIKYITTWINIETIRYLLERLQHIYNELKDKNEIAIYEKYGNTAKRLTINLLIVDISILSVGFVMEIWPYIFDVIMPKNETYARHLIILMCKYYSIEEKYYYYIILHASAATAVGVFALAAIGTIMISCIKYICGMFKIASYRLERAMTITNTLQNISLKNEFVICKEIIHAVDIHRKAMEFTEYLVSNFEKSYAFMIGIAVFCVSLNLYRVSRIEPMKDKEETVVHVAITFFTLFYIFIANNVGQEIIDNNNHVFFTAYNIPWYLAPLQIQKLILFLLQRSSKAFTLNFQGLFIASLECFASLASASVSYFTIMYSVA</sequence>
<keyword evidence="11" id="KW-0175">Coiled coil</keyword>
<keyword evidence="7 10" id="KW-0472">Membrane</keyword>
<dbReference type="Proteomes" id="UP000053097">
    <property type="component" value="Unassembled WGS sequence"/>
</dbReference>
<comment type="caution">
    <text evidence="10">Lacks conserved residue(s) required for the propagation of feature annotation.</text>
</comment>
<evidence type="ECO:0000256" key="2">
    <source>
        <dbReference type="ARBA" id="ARBA00022475"/>
    </source>
</evidence>
<keyword evidence="5 10" id="KW-0552">Olfaction</keyword>
<keyword evidence="14" id="KW-1185">Reference proteome</keyword>
<dbReference type="GO" id="GO:0005549">
    <property type="term" value="F:odorant binding"/>
    <property type="evidence" value="ECO:0007669"/>
    <property type="project" value="InterPro"/>
</dbReference>
<gene>
    <name evidence="13" type="ORF">DMN91_004356</name>
    <name evidence="12" type="ORF">X777_07964</name>
</gene>
<keyword evidence="4 10" id="KW-0812">Transmembrane</keyword>
<feature type="transmembrane region" description="Helical" evidence="10">
    <location>
        <begin position="270"/>
        <end position="288"/>
    </location>
</feature>
<evidence type="ECO:0000256" key="4">
    <source>
        <dbReference type="ARBA" id="ARBA00022692"/>
    </source>
</evidence>
<dbReference type="GO" id="GO:0007165">
    <property type="term" value="P:signal transduction"/>
    <property type="evidence" value="ECO:0007669"/>
    <property type="project" value="UniProtKB-KW"/>
</dbReference>
<dbReference type="EMBL" id="QOIP01000004">
    <property type="protein sequence ID" value="RLU24146.1"/>
    <property type="molecule type" value="Genomic_DNA"/>
</dbReference>
<evidence type="ECO:0000256" key="11">
    <source>
        <dbReference type="SAM" id="Coils"/>
    </source>
</evidence>
<dbReference type="PANTHER" id="PTHR21137:SF35">
    <property type="entry name" value="ODORANT RECEPTOR 19A-RELATED"/>
    <property type="match status" value="1"/>
</dbReference>
<keyword evidence="8 10" id="KW-0675">Receptor</keyword>
<organism evidence="12 14">
    <name type="scientific">Ooceraea biroi</name>
    <name type="common">Clonal raider ant</name>
    <name type="synonym">Cerapachys biroi</name>
    <dbReference type="NCBI Taxonomy" id="2015173"/>
    <lineage>
        <taxon>Eukaryota</taxon>
        <taxon>Metazoa</taxon>
        <taxon>Ecdysozoa</taxon>
        <taxon>Arthropoda</taxon>
        <taxon>Hexapoda</taxon>
        <taxon>Insecta</taxon>
        <taxon>Pterygota</taxon>
        <taxon>Neoptera</taxon>
        <taxon>Endopterygota</taxon>
        <taxon>Hymenoptera</taxon>
        <taxon>Apocrita</taxon>
        <taxon>Aculeata</taxon>
        <taxon>Formicoidea</taxon>
        <taxon>Formicidae</taxon>
        <taxon>Dorylinae</taxon>
        <taxon>Ooceraea</taxon>
    </lineage>
</organism>
<dbReference type="OrthoDB" id="7699053at2759"/>
<feature type="transmembrane region" description="Helical" evidence="10">
    <location>
        <begin position="176"/>
        <end position="209"/>
    </location>
</feature>
<reference evidence="12 14" key="1">
    <citation type="journal article" date="2014" name="Curr. Biol.">
        <title>The genome of the clonal raider ant Cerapachys biroi.</title>
        <authorList>
            <person name="Oxley P.R."/>
            <person name="Ji L."/>
            <person name="Fetter-Pruneda I."/>
            <person name="McKenzie S.K."/>
            <person name="Li C."/>
            <person name="Hu H."/>
            <person name="Zhang G."/>
            <person name="Kronauer D.J."/>
        </authorList>
    </citation>
    <scope>NUCLEOTIDE SEQUENCE [LARGE SCALE GENOMIC DNA]</scope>
</reference>
<accession>A0A026X0X5</accession>
<dbReference type="Pfam" id="PF02949">
    <property type="entry name" value="7tm_6"/>
    <property type="match status" value="1"/>
</dbReference>
<feature type="coiled-coil region" evidence="11">
    <location>
        <begin position="87"/>
        <end position="114"/>
    </location>
</feature>
<dbReference type="InterPro" id="IPR004117">
    <property type="entry name" value="7tm6_olfct_rcpt"/>
</dbReference>
<protein>
    <recommendedName>
        <fullName evidence="10">Odorant receptor</fullName>
    </recommendedName>
</protein>
<feature type="transmembrane region" description="Helical" evidence="10">
    <location>
        <begin position="33"/>
        <end position="55"/>
    </location>
</feature>